<dbReference type="FunFam" id="1.10.30.10:FF:000041">
    <property type="entry name" value="HMG box family protein"/>
    <property type="match status" value="1"/>
</dbReference>
<gene>
    <name evidence="7" type="primary">MAT1-2-1</name>
</gene>
<keyword evidence="4" id="KW-0539">Nucleus</keyword>
<dbReference type="PROSITE" id="PS50118">
    <property type="entry name" value="HMG_BOX_2"/>
    <property type="match status" value="1"/>
</dbReference>
<dbReference type="GO" id="GO:0005634">
    <property type="term" value="C:nucleus"/>
    <property type="evidence" value="ECO:0007669"/>
    <property type="project" value="UniProtKB-UniRule"/>
</dbReference>
<accession>A0A5C0PXQ7</accession>
<dbReference type="CDD" id="cd01389">
    <property type="entry name" value="HMG-box_ROX1-like"/>
    <property type="match status" value="1"/>
</dbReference>
<feature type="compositionally biased region" description="Basic and acidic residues" evidence="5">
    <location>
        <begin position="160"/>
        <end position="171"/>
    </location>
</feature>
<dbReference type="InterPro" id="IPR009071">
    <property type="entry name" value="HMG_box_dom"/>
</dbReference>
<dbReference type="Gene3D" id="1.10.30.10">
    <property type="entry name" value="High mobility group box domain"/>
    <property type="match status" value="1"/>
</dbReference>
<reference evidence="7" key="1">
    <citation type="submission" date="2019-06" db="EMBL/GenBank/DDBJ databases">
        <title>Genomic characterization of mating type loci and mating type distribution in two apparently asexual plantation tree pathogens.</title>
        <authorList>
            <person name="Aylward J."/>
            <person name="Dreyer L.L."/>
            <person name="Havenga M."/>
            <person name="Roets F."/>
            <person name="Wingfield B.D."/>
            <person name="Wingfield M.J."/>
        </authorList>
    </citation>
    <scope>NUCLEOTIDE SEQUENCE</scope>
    <source>
        <strain evidence="7">CBS117262</strain>
    </source>
</reference>
<name>A0A5C0PXQ7_9PEZI</name>
<feature type="domain" description="HMG box" evidence="6">
    <location>
        <begin position="107"/>
        <end position="175"/>
    </location>
</feature>
<keyword evidence="2 4" id="KW-0238">DNA-binding</keyword>
<evidence type="ECO:0000256" key="1">
    <source>
        <dbReference type="ARBA" id="ARBA00023015"/>
    </source>
</evidence>
<dbReference type="InterPro" id="IPR036910">
    <property type="entry name" value="HMG_box_dom_sf"/>
</dbReference>
<sequence length="441" mass="47838">MAVQHTTSQPNLPSASAGQLLGSYAEAFEGIKEQLRNGVGLPVIPLTKITILGADGIEVLKRHIENSTRSRFGISVDASANAVTLMPLGPMPEKPAVPAPKNAGSKVPRPPNAFIIYRKEWHPKVVAENPGLHNNAISVIIGDKWRAESDEVREEYRRKAEDAKRQHELDHPGYQYQPRKPSEKKKRMTKNKLAKLAAKAQENNGDGISVQQPLPDDFDPIAMLDENLRQCVGNNPLQITQFGTEYSTQPPTLNATTVPGLMSFDAAHDSDAMLRTQLEEFNMLHHSLPQPNPNPAGNGQPVGISHSFRNPAVVCQPVVNGGFVDDARRFDLPARTVDTSAVFDEISAPDAAAASTDAMVYDPMAEVERQNLLEIDFDQFIDLHGNNSPSPNNGGTGNEGFTYAFDGAGNAPFSMDGDSDSFYLTDGAAFDLDFVGNTSGQ</sequence>
<dbReference type="GO" id="GO:0000122">
    <property type="term" value="P:negative regulation of transcription by RNA polymerase II"/>
    <property type="evidence" value="ECO:0007669"/>
    <property type="project" value="TreeGrafter"/>
</dbReference>
<evidence type="ECO:0000313" key="7">
    <source>
        <dbReference type="EMBL" id="QEJ80703.1"/>
    </source>
</evidence>
<keyword evidence="1" id="KW-0805">Transcription regulation</keyword>
<evidence type="ECO:0000256" key="2">
    <source>
        <dbReference type="ARBA" id="ARBA00023125"/>
    </source>
</evidence>
<dbReference type="SUPFAM" id="SSF47095">
    <property type="entry name" value="HMG-box"/>
    <property type="match status" value="1"/>
</dbReference>
<dbReference type="Pfam" id="PF00505">
    <property type="entry name" value="HMG_box"/>
    <property type="match status" value="1"/>
</dbReference>
<evidence type="ECO:0000256" key="3">
    <source>
        <dbReference type="ARBA" id="ARBA00023163"/>
    </source>
</evidence>
<evidence type="ECO:0000256" key="4">
    <source>
        <dbReference type="PROSITE-ProRule" id="PRU00267"/>
    </source>
</evidence>
<feature type="DNA-binding region" description="HMG box" evidence="4">
    <location>
        <begin position="107"/>
        <end position="175"/>
    </location>
</feature>
<dbReference type="AlphaFoldDB" id="A0A5C0PXQ7"/>
<protein>
    <submittedName>
        <fullName evidence="7">Putative MAT1-2-1 protein</fullName>
    </submittedName>
</protein>
<dbReference type="PANTHER" id="PTHR10270">
    <property type="entry name" value="SOX TRANSCRIPTION FACTOR"/>
    <property type="match status" value="1"/>
</dbReference>
<organism evidence="7">
    <name type="scientific">Teratosphaeria zuluensis</name>
    <dbReference type="NCBI Taxonomy" id="658931"/>
    <lineage>
        <taxon>Eukaryota</taxon>
        <taxon>Fungi</taxon>
        <taxon>Dikarya</taxon>
        <taxon>Ascomycota</taxon>
        <taxon>Pezizomycotina</taxon>
        <taxon>Dothideomycetes</taxon>
        <taxon>Dothideomycetidae</taxon>
        <taxon>Mycosphaerellales</taxon>
        <taxon>Teratosphaeriaceae</taxon>
        <taxon>Teratosphaeria</taxon>
    </lineage>
</organism>
<dbReference type="GO" id="GO:0030154">
    <property type="term" value="P:cell differentiation"/>
    <property type="evidence" value="ECO:0007669"/>
    <property type="project" value="TreeGrafter"/>
</dbReference>
<proteinExistence type="predicted"/>
<dbReference type="InterPro" id="IPR050140">
    <property type="entry name" value="SRY-related_HMG-box_TF-like"/>
</dbReference>
<dbReference type="SMART" id="SM00398">
    <property type="entry name" value="HMG"/>
    <property type="match status" value="1"/>
</dbReference>
<dbReference type="GO" id="GO:0001228">
    <property type="term" value="F:DNA-binding transcription activator activity, RNA polymerase II-specific"/>
    <property type="evidence" value="ECO:0007669"/>
    <property type="project" value="TreeGrafter"/>
</dbReference>
<dbReference type="EMBL" id="MN119557">
    <property type="protein sequence ID" value="QEJ80703.1"/>
    <property type="molecule type" value="Genomic_DNA"/>
</dbReference>
<dbReference type="GO" id="GO:0000978">
    <property type="term" value="F:RNA polymerase II cis-regulatory region sequence-specific DNA binding"/>
    <property type="evidence" value="ECO:0007669"/>
    <property type="project" value="TreeGrafter"/>
</dbReference>
<keyword evidence="3" id="KW-0804">Transcription</keyword>
<evidence type="ECO:0000256" key="5">
    <source>
        <dbReference type="SAM" id="MobiDB-lite"/>
    </source>
</evidence>
<feature type="region of interest" description="Disordered" evidence="5">
    <location>
        <begin position="160"/>
        <end position="187"/>
    </location>
</feature>
<evidence type="ECO:0000259" key="6">
    <source>
        <dbReference type="PROSITE" id="PS50118"/>
    </source>
</evidence>
<dbReference type="PANTHER" id="PTHR10270:SF161">
    <property type="entry name" value="SEX-DETERMINING REGION Y PROTEIN"/>
    <property type="match status" value="1"/>
</dbReference>